<keyword evidence="9 12" id="KW-0472">Membrane</keyword>
<evidence type="ECO:0000256" key="11">
    <source>
        <dbReference type="SAM" id="MobiDB-lite"/>
    </source>
</evidence>
<dbReference type="Pfam" id="PF00810">
    <property type="entry name" value="ER_lumen_recept"/>
    <property type="match status" value="1"/>
</dbReference>
<evidence type="ECO:0000256" key="4">
    <source>
        <dbReference type="ARBA" id="ARBA00022692"/>
    </source>
</evidence>
<keyword evidence="3" id="KW-0813">Transport</keyword>
<comment type="caution">
    <text evidence="13">The sequence shown here is derived from an EMBL/GenBank/DDBJ whole genome shotgun (WGS) entry which is preliminary data.</text>
</comment>
<dbReference type="InterPro" id="IPR000133">
    <property type="entry name" value="ER_ret_rcpt"/>
</dbReference>
<reference evidence="13 14" key="1">
    <citation type="submission" date="2024-04" db="EMBL/GenBank/DDBJ databases">
        <title>The reference genome of an endangered Asteraceae, Deinandra increscens subsp. villosa, native to the Central Coast of California.</title>
        <authorList>
            <person name="Guilliams M."/>
            <person name="Hasenstab-Lehman K."/>
            <person name="Meyer R."/>
            <person name="Mcevoy S."/>
        </authorList>
    </citation>
    <scope>NUCLEOTIDE SEQUENCE [LARGE SCALE GENOMIC DNA]</scope>
    <source>
        <tissue evidence="13">Leaf</tissue>
    </source>
</reference>
<dbReference type="GO" id="GO:0016192">
    <property type="term" value="P:vesicle-mediated transport"/>
    <property type="evidence" value="ECO:0007669"/>
    <property type="project" value="UniProtKB-KW"/>
</dbReference>
<gene>
    <name evidence="13" type="ORF">SSX86_019919</name>
</gene>
<evidence type="ECO:0000256" key="10">
    <source>
        <dbReference type="ARBA" id="ARBA00023170"/>
    </source>
</evidence>
<feature type="transmembrane region" description="Helical" evidence="12">
    <location>
        <begin position="105"/>
        <end position="126"/>
    </location>
</feature>
<accession>A0AAP0GXQ0</accession>
<organism evidence="13 14">
    <name type="scientific">Deinandra increscens subsp. villosa</name>
    <dbReference type="NCBI Taxonomy" id="3103831"/>
    <lineage>
        <taxon>Eukaryota</taxon>
        <taxon>Viridiplantae</taxon>
        <taxon>Streptophyta</taxon>
        <taxon>Embryophyta</taxon>
        <taxon>Tracheophyta</taxon>
        <taxon>Spermatophyta</taxon>
        <taxon>Magnoliopsida</taxon>
        <taxon>eudicotyledons</taxon>
        <taxon>Gunneridae</taxon>
        <taxon>Pentapetalae</taxon>
        <taxon>asterids</taxon>
        <taxon>campanulids</taxon>
        <taxon>Asterales</taxon>
        <taxon>Asteraceae</taxon>
        <taxon>Asteroideae</taxon>
        <taxon>Heliantheae alliance</taxon>
        <taxon>Madieae</taxon>
        <taxon>Madiinae</taxon>
        <taxon>Deinandra</taxon>
    </lineage>
</organism>
<comment type="subcellular location">
    <subcellularLocation>
        <location evidence="1">Endoplasmic reticulum membrane</location>
        <topology evidence="1">Multi-pass membrane protein</topology>
    </subcellularLocation>
</comment>
<dbReference type="GO" id="GO:0015031">
    <property type="term" value="P:protein transport"/>
    <property type="evidence" value="ECO:0007669"/>
    <property type="project" value="UniProtKB-KW"/>
</dbReference>
<comment type="similarity">
    <text evidence="2">Belongs to the ERD2 family.</text>
</comment>
<dbReference type="GO" id="GO:0005789">
    <property type="term" value="C:endoplasmic reticulum membrane"/>
    <property type="evidence" value="ECO:0007669"/>
    <property type="project" value="UniProtKB-SubCell"/>
</dbReference>
<feature type="region of interest" description="Disordered" evidence="11">
    <location>
        <begin position="671"/>
        <end position="690"/>
    </location>
</feature>
<keyword evidence="8 12" id="KW-1133">Transmembrane helix</keyword>
<evidence type="ECO:0000313" key="14">
    <source>
        <dbReference type="Proteomes" id="UP001408789"/>
    </source>
</evidence>
<proteinExistence type="inferred from homology"/>
<keyword evidence="7" id="KW-0653">Protein transport</keyword>
<feature type="transmembrane region" description="Helical" evidence="12">
    <location>
        <begin position="194"/>
        <end position="215"/>
    </location>
</feature>
<feature type="transmembrane region" description="Helical" evidence="12">
    <location>
        <begin position="138"/>
        <end position="155"/>
    </location>
</feature>
<evidence type="ECO:0000313" key="13">
    <source>
        <dbReference type="EMBL" id="KAK9062730.1"/>
    </source>
</evidence>
<dbReference type="GO" id="GO:0046923">
    <property type="term" value="F:ER retention sequence binding"/>
    <property type="evidence" value="ECO:0007669"/>
    <property type="project" value="InterPro"/>
</dbReference>
<feature type="transmembrane region" description="Helical" evidence="12">
    <location>
        <begin position="49"/>
        <end position="69"/>
    </location>
</feature>
<protein>
    <recommendedName>
        <fullName evidence="15">DUF4283 domain-containing protein</fullName>
    </recommendedName>
</protein>
<dbReference type="PANTHER" id="PTHR10585">
    <property type="entry name" value="ER LUMEN PROTEIN RETAINING RECEPTOR"/>
    <property type="match status" value="1"/>
</dbReference>
<evidence type="ECO:0000256" key="1">
    <source>
        <dbReference type="ARBA" id="ARBA00004477"/>
    </source>
</evidence>
<evidence type="ECO:0000256" key="7">
    <source>
        <dbReference type="ARBA" id="ARBA00022927"/>
    </source>
</evidence>
<feature type="transmembrane region" description="Helical" evidence="12">
    <location>
        <begin position="25"/>
        <end position="43"/>
    </location>
</feature>
<evidence type="ECO:0000256" key="6">
    <source>
        <dbReference type="ARBA" id="ARBA00022892"/>
    </source>
</evidence>
<name>A0AAP0GXQ0_9ASTR</name>
<evidence type="ECO:0000256" key="5">
    <source>
        <dbReference type="ARBA" id="ARBA00022824"/>
    </source>
</evidence>
<keyword evidence="6" id="KW-0931">ER-Golgi transport</keyword>
<evidence type="ECO:0000256" key="8">
    <source>
        <dbReference type="ARBA" id="ARBA00022989"/>
    </source>
</evidence>
<dbReference type="Proteomes" id="UP001408789">
    <property type="component" value="Unassembled WGS sequence"/>
</dbReference>
<evidence type="ECO:0000256" key="2">
    <source>
        <dbReference type="ARBA" id="ARBA00010120"/>
    </source>
</evidence>
<evidence type="ECO:0000256" key="9">
    <source>
        <dbReference type="ARBA" id="ARBA00023136"/>
    </source>
</evidence>
<dbReference type="EMBL" id="JBCNJP010000019">
    <property type="protein sequence ID" value="KAK9062730.1"/>
    <property type="molecule type" value="Genomic_DNA"/>
</dbReference>
<evidence type="ECO:0000256" key="3">
    <source>
        <dbReference type="ARBA" id="ARBA00022448"/>
    </source>
</evidence>
<keyword evidence="14" id="KW-1185">Reference proteome</keyword>
<keyword evidence="10" id="KW-0675">Receptor</keyword>
<keyword evidence="4 12" id="KW-0812">Transmembrane</keyword>
<dbReference type="GO" id="GO:0006621">
    <property type="term" value="P:protein retention in ER lumen"/>
    <property type="evidence" value="ECO:0007669"/>
    <property type="project" value="InterPro"/>
</dbReference>
<evidence type="ECO:0000256" key="12">
    <source>
        <dbReference type="SAM" id="Phobius"/>
    </source>
</evidence>
<sequence length="743" mass="82985">MKGNTKKPIQVVRTWVRRQPPKVKVFLAFIIAIAALIFIRMVVYDHDNLFIAAEAVHALGISVLIYKLATEKTCAGLSLKSQELTAIFLGSRLYCSVVMEYDVHTLLDLATLAATVWVIYMMRFNLNASYMHEKDNVTNYYVVIPCAVLSLVVHPTTQHHIINRILWAFCVYLEAVSVLPQLRVMQNTKIVEPFTAHYVFALGVARFLSCAHWILQVLDTRGGLLTALGYGLWPSLVLLSEIVQTFILADFCYYYVQSVMGGQLVLRLPSGVVNHKEVKQIPVCQENIVADRHPVWGRLKWQIKEGGHSDASYADILKNDASSEKKEKEIVVCDHKPDYIEDWERISLIGKAKDAQIFDSLIEVLEAEDVPLPQLRFMGGLNALMTFHDEEETEVFYRCLFDRGDIFERIDRWQNKVWEQERVIILKIYGVPPPLWGEAVFEDIGNKFGKVIMKIGADGCDVNLAFKKVRILSDCFEPIDEVCSIKWEQTVFRCRVKESDEEWLPDFVRHQDGIGRRTPSMLTPTANPVVVGGGDVSPEKDPAVAVEDVGVDKRLEGKSTIQQGVISVQEKDNRRMSGDIFLEDSRHTDCRESEDFDVGTKNSRGPVDGVGPMTLLLKDIGLLSSDLDSSQDIVNSGPAQVEDVAPLISNGPVLRSRSRLGGTSSCSISATIGKGGKKGKSGAHSKRKAARKVINDGRSISDPVATRLEVEETIKMGESIGVRLIGEEGKVEEVVVGDNYSIY</sequence>
<dbReference type="PRINTS" id="PR00660">
    <property type="entry name" value="ERLUMENR"/>
</dbReference>
<feature type="transmembrane region" description="Helical" evidence="12">
    <location>
        <begin position="161"/>
        <end position="182"/>
    </location>
</feature>
<keyword evidence="5" id="KW-0256">Endoplasmic reticulum</keyword>
<feature type="compositionally biased region" description="Basic residues" evidence="11">
    <location>
        <begin position="675"/>
        <end position="690"/>
    </location>
</feature>
<evidence type="ECO:0008006" key="15">
    <source>
        <dbReference type="Google" id="ProtNLM"/>
    </source>
</evidence>
<dbReference type="AlphaFoldDB" id="A0AAP0GXQ0"/>